<sequence length="516" mass="54607">MQKRTSGTVFYVSVGLVVALVTTGAVAPERLSTVSGAALAWVNQTFGWFYMLATTLFVLACFFLGLGPYKHIRLSKKGRGPDYSFFTWLGLLFAARMGVGLVFWGAAEPILHYVDPPPGIEAETDEAARAALTYSVFHWALQPWGVYAIVGLALAYFKYRKGKPGLISHSLSPLLGERVEGPTGKVINIVATGATAVGVATTFGLSALQVSGGMSEIFPVPNTVVTQMVVIAVVTGLFVISSLSGVDKGIRYLSMTNLGVAIVLLSAVLVLGPTSFLLESFTTSVGTYVSDYFDLSLSLAPYSDGAWHGEWTIFFWAWVIAWAPYVGMFIARVSRGRTVQEFVLGVLLVPAVLGALWFVVIGGTALDLQTRGIADIAGPTQESEELALFLTLQSLPGGLVLSLLGLLLIVIFFVTSADSASYVLGVLSSRGSMVPSKLVRLVWGGLISATAAVLLLSGGLEALRAVAIVAALPFAVVILMMVVSLIKALRQDVAAERDEAVAEARPQGTEARSSGG</sequence>
<organism evidence="9 10">
    <name type="scientific">Actinotalea soli</name>
    <dbReference type="NCBI Taxonomy" id="2819234"/>
    <lineage>
        <taxon>Bacteria</taxon>
        <taxon>Bacillati</taxon>
        <taxon>Actinomycetota</taxon>
        <taxon>Actinomycetes</taxon>
        <taxon>Micrococcales</taxon>
        <taxon>Cellulomonadaceae</taxon>
        <taxon>Actinotalea</taxon>
    </lineage>
</organism>
<accession>A0A939LSR6</accession>
<keyword evidence="7 8" id="KW-0472">Membrane</keyword>
<evidence type="ECO:0000256" key="2">
    <source>
        <dbReference type="ARBA" id="ARBA00005658"/>
    </source>
</evidence>
<evidence type="ECO:0000256" key="5">
    <source>
        <dbReference type="ARBA" id="ARBA00022692"/>
    </source>
</evidence>
<evidence type="ECO:0000256" key="3">
    <source>
        <dbReference type="ARBA" id="ARBA00022448"/>
    </source>
</evidence>
<feature type="transmembrane region" description="Helical" evidence="8">
    <location>
        <begin position="9"/>
        <end position="27"/>
    </location>
</feature>
<comment type="caution">
    <text evidence="9">The sequence shown here is derived from an EMBL/GenBank/DDBJ whole genome shotgun (WGS) entry which is preliminary data.</text>
</comment>
<dbReference type="GO" id="GO:0022857">
    <property type="term" value="F:transmembrane transporter activity"/>
    <property type="evidence" value="ECO:0007669"/>
    <property type="project" value="InterPro"/>
</dbReference>
<evidence type="ECO:0000256" key="7">
    <source>
        <dbReference type="ARBA" id="ARBA00023136"/>
    </source>
</evidence>
<feature type="transmembrane region" description="Helical" evidence="8">
    <location>
        <begin position="386"/>
        <end position="417"/>
    </location>
</feature>
<evidence type="ECO:0000256" key="1">
    <source>
        <dbReference type="ARBA" id="ARBA00004651"/>
    </source>
</evidence>
<keyword evidence="4" id="KW-1003">Cell membrane</keyword>
<feature type="transmembrane region" description="Helical" evidence="8">
    <location>
        <begin position="311"/>
        <end position="330"/>
    </location>
</feature>
<evidence type="ECO:0000313" key="10">
    <source>
        <dbReference type="Proteomes" id="UP000664209"/>
    </source>
</evidence>
<feature type="transmembrane region" description="Helical" evidence="8">
    <location>
        <begin position="462"/>
        <end position="486"/>
    </location>
</feature>
<dbReference type="AlphaFoldDB" id="A0A939LSR6"/>
<feature type="transmembrane region" description="Helical" evidence="8">
    <location>
        <begin position="86"/>
        <end position="107"/>
    </location>
</feature>
<feature type="transmembrane region" description="Helical" evidence="8">
    <location>
        <begin position="258"/>
        <end position="278"/>
    </location>
</feature>
<feature type="transmembrane region" description="Helical" evidence="8">
    <location>
        <begin position="136"/>
        <end position="157"/>
    </location>
</feature>
<dbReference type="GO" id="GO:0005886">
    <property type="term" value="C:plasma membrane"/>
    <property type="evidence" value="ECO:0007669"/>
    <property type="project" value="UniProtKB-SubCell"/>
</dbReference>
<evidence type="ECO:0000256" key="6">
    <source>
        <dbReference type="ARBA" id="ARBA00022989"/>
    </source>
</evidence>
<gene>
    <name evidence="9" type="ORF">J4G33_15430</name>
</gene>
<dbReference type="PANTHER" id="PTHR30047">
    <property type="entry name" value="HIGH-AFFINITY CHOLINE TRANSPORT PROTEIN-RELATED"/>
    <property type="match status" value="1"/>
</dbReference>
<feature type="transmembrane region" description="Helical" evidence="8">
    <location>
        <begin position="438"/>
        <end position="456"/>
    </location>
</feature>
<dbReference type="Pfam" id="PF02028">
    <property type="entry name" value="BCCT"/>
    <property type="match status" value="1"/>
</dbReference>
<feature type="transmembrane region" description="Helical" evidence="8">
    <location>
        <begin position="342"/>
        <end position="366"/>
    </location>
</feature>
<evidence type="ECO:0000256" key="4">
    <source>
        <dbReference type="ARBA" id="ARBA00022475"/>
    </source>
</evidence>
<evidence type="ECO:0000256" key="8">
    <source>
        <dbReference type="SAM" id="Phobius"/>
    </source>
</evidence>
<dbReference type="RefSeq" id="WP_208056905.1">
    <property type="nucleotide sequence ID" value="NZ_JAGEMK010000010.1"/>
</dbReference>
<protein>
    <submittedName>
        <fullName evidence="9">BCCT family transporter</fullName>
    </submittedName>
</protein>
<comment type="similarity">
    <text evidence="2">Belongs to the BCCT transporter (TC 2.A.15) family.</text>
</comment>
<keyword evidence="6 8" id="KW-1133">Transmembrane helix</keyword>
<feature type="transmembrane region" description="Helical" evidence="8">
    <location>
        <begin position="186"/>
        <end position="208"/>
    </location>
</feature>
<dbReference type="PANTHER" id="PTHR30047:SF7">
    <property type="entry name" value="HIGH-AFFINITY CHOLINE TRANSPORT PROTEIN"/>
    <property type="match status" value="1"/>
</dbReference>
<dbReference type="NCBIfam" id="TIGR00842">
    <property type="entry name" value="bcct"/>
    <property type="match status" value="1"/>
</dbReference>
<dbReference type="InterPro" id="IPR000060">
    <property type="entry name" value="BCCT_transptr"/>
</dbReference>
<reference evidence="9" key="1">
    <citation type="submission" date="2021-03" db="EMBL/GenBank/DDBJ databases">
        <title>Actinotalea soli sp. nov., isolated from soil.</title>
        <authorList>
            <person name="Ping W."/>
            <person name="Zhang J."/>
        </authorList>
    </citation>
    <scope>NUCLEOTIDE SEQUENCE</scope>
    <source>
        <strain evidence="9">BY-33</strain>
    </source>
</reference>
<name>A0A939LSR6_9CELL</name>
<feature type="transmembrane region" description="Helical" evidence="8">
    <location>
        <begin position="47"/>
        <end position="66"/>
    </location>
</feature>
<proteinExistence type="inferred from homology"/>
<feature type="transmembrane region" description="Helical" evidence="8">
    <location>
        <begin position="228"/>
        <end position="246"/>
    </location>
</feature>
<dbReference type="Proteomes" id="UP000664209">
    <property type="component" value="Unassembled WGS sequence"/>
</dbReference>
<evidence type="ECO:0000313" key="9">
    <source>
        <dbReference type="EMBL" id="MBO1753198.1"/>
    </source>
</evidence>
<comment type="subcellular location">
    <subcellularLocation>
        <location evidence="1">Cell membrane</location>
        <topology evidence="1">Multi-pass membrane protein</topology>
    </subcellularLocation>
</comment>
<keyword evidence="10" id="KW-1185">Reference proteome</keyword>
<keyword evidence="5 8" id="KW-0812">Transmembrane</keyword>
<keyword evidence="3" id="KW-0813">Transport</keyword>
<dbReference type="EMBL" id="JAGEMK010000010">
    <property type="protein sequence ID" value="MBO1753198.1"/>
    <property type="molecule type" value="Genomic_DNA"/>
</dbReference>